<comment type="caution">
    <text evidence="1">The sequence shown here is derived from an EMBL/GenBank/DDBJ whole genome shotgun (WGS) entry which is preliminary data.</text>
</comment>
<dbReference type="PANTHER" id="PTHR48475">
    <property type="entry name" value="RIBONUCLEASE H"/>
    <property type="match status" value="1"/>
</dbReference>
<feature type="non-terminal residue" evidence="1">
    <location>
        <position position="1"/>
    </location>
</feature>
<dbReference type="PANTHER" id="PTHR48475:SF1">
    <property type="entry name" value="RNASE H TYPE-1 DOMAIN-CONTAINING PROTEIN"/>
    <property type="match status" value="1"/>
</dbReference>
<gene>
    <name evidence="1" type="ORF">CR513_28121</name>
</gene>
<protein>
    <submittedName>
        <fullName evidence="1">Uncharacterized protein</fullName>
    </submittedName>
</protein>
<reference evidence="1" key="1">
    <citation type="submission" date="2018-05" db="EMBL/GenBank/DDBJ databases">
        <title>Draft genome of Mucuna pruriens seed.</title>
        <authorList>
            <person name="Nnadi N.E."/>
            <person name="Vos R."/>
            <person name="Hasami M.H."/>
            <person name="Devisetty U.K."/>
            <person name="Aguiy J.C."/>
        </authorList>
    </citation>
    <scope>NUCLEOTIDE SEQUENCE [LARGE SCALE GENOMIC DNA]</scope>
    <source>
        <strain evidence="1">JCA_2017</strain>
    </source>
</reference>
<keyword evidence="2" id="KW-1185">Reference proteome</keyword>
<proteinExistence type="predicted"/>
<evidence type="ECO:0000313" key="2">
    <source>
        <dbReference type="Proteomes" id="UP000257109"/>
    </source>
</evidence>
<organism evidence="1 2">
    <name type="scientific">Mucuna pruriens</name>
    <name type="common">Velvet bean</name>
    <name type="synonym">Dolichos pruriens</name>
    <dbReference type="NCBI Taxonomy" id="157652"/>
    <lineage>
        <taxon>Eukaryota</taxon>
        <taxon>Viridiplantae</taxon>
        <taxon>Streptophyta</taxon>
        <taxon>Embryophyta</taxon>
        <taxon>Tracheophyta</taxon>
        <taxon>Spermatophyta</taxon>
        <taxon>Magnoliopsida</taxon>
        <taxon>eudicotyledons</taxon>
        <taxon>Gunneridae</taxon>
        <taxon>Pentapetalae</taxon>
        <taxon>rosids</taxon>
        <taxon>fabids</taxon>
        <taxon>Fabales</taxon>
        <taxon>Fabaceae</taxon>
        <taxon>Papilionoideae</taxon>
        <taxon>50 kb inversion clade</taxon>
        <taxon>NPAAA clade</taxon>
        <taxon>indigoferoid/millettioid clade</taxon>
        <taxon>Phaseoleae</taxon>
        <taxon>Mucuna</taxon>
    </lineage>
</organism>
<dbReference type="OrthoDB" id="777058at2759"/>
<dbReference type="EMBL" id="QJKJ01005506">
    <property type="protein sequence ID" value="RDX90051.1"/>
    <property type="molecule type" value="Genomic_DNA"/>
</dbReference>
<dbReference type="Proteomes" id="UP000257109">
    <property type="component" value="Unassembled WGS sequence"/>
</dbReference>
<dbReference type="AlphaFoldDB" id="A0A371GHM1"/>
<accession>A0A371GHM1</accession>
<sequence>MLPYALHGYCTSVRTSMGATPYSLVYGTEVVLLVEVEIPSLRVLVEVELDDAEWIQSQLDQLNRIEEKRLMALYHGKIKSAFDKKVRPCSFKEGDFVLKKMLSNARD</sequence>
<name>A0A371GHM1_MUCPR</name>
<evidence type="ECO:0000313" key="1">
    <source>
        <dbReference type="EMBL" id="RDX90051.1"/>
    </source>
</evidence>